<evidence type="ECO:0000256" key="1">
    <source>
        <dbReference type="SAM" id="MobiDB-lite"/>
    </source>
</evidence>
<feature type="region of interest" description="Disordered" evidence="1">
    <location>
        <begin position="226"/>
        <end position="246"/>
    </location>
</feature>
<feature type="region of interest" description="Disordered" evidence="1">
    <location>
        <begin position="668"/>
        <end position="724"/>
    </location>
</feature>
<organism evidence="2 3">
    <name type="scientific">Gymnopus androsaceus JB14</name>
    <dbReference type="NCBI Taxonomy" id="1447944"/>
    <lineage>
        <taxon>Eukaryota</taxon>
        <taxon>Fungi</taxon>
        <taxon>Dikarya</taxon>
        <taxon>Basidiomycota</taxon>
        <taxon>Agaricomycotina</taxon>
        <taxon>Agaricomycetes</taxon>
        <taxon>Agaricomycetidae</taxon>
        <taxon>Agaricales</taxon>
        <taxon>Marasmiineae</taxon>
        <taxon>Omphalotaceae</taxon>
        <taxon>Gymnopus</taxon>
    </lineage>
</organism>
<dbReference type="Gene3D" id="1.10.30.10">
    <property type="entry name" value="High mobility group box domain"/>
    <property type="match status" value="1"/>
</dbReference>
<proteinExistence type="predicted"/>
<feature type="compositionally biased region" description="Basic residues" evidence="1">
    <location>
        <begin position="744"/>
        <end position="761"/>
    </location>
</feature>
<protein>
    <submittedName>
        <fullName evidence="2">Uncharacterized protein</fullName>
    </submittedName>
</protein>
<dbReference type="AlphaFoldDB" id="A0A6A4I2P0"/>
<dbReference type="Proteomes" id="UP000799118">
    <property type="component" value="Unassembled WGS sequence"/>
</dbReference>
<accession>A0A6A4I2P0</accession>
<evidence type="ECO:0000313" key="3">
    <source>
        <dbReference type="Proteomes" id="UP000799118"/>
    </source>
</evidence>
<dbReference type="OrthoDB" id="3033638at2759"/>
<keyword evidence="3" id="KW-1185">Reference proteome</keyword>
<sequence>MAQKRYMVLGPKNLGSPYKSPALYGSMQFKAGGYGAPPLPIHIECPDYTFAAFVFDRLQPFFSVRSNWIPAPRVLVQNFISAPGFQEVADAVEQRAIASVDNSKTNSDGHLFQEAFAFLSFSEAIKCQMLNDTPRTALHVYNPLSQPESSAALRRSLLEEGVKEEVPEERVPSPDPPSDPETPQLRSSRQRPFAPSTPCRPAHVANAQGTPGSYYILFSPNVELRINSPNPESPGPASPAQRARAARAKGIDFGRRMLANEGLSSEDIADIEEVLLGAYSAEMFIEAVGKEESRDALTSEKAQLLSTMARQKKASNFDKLLHASRRPWRIRAKRIGIKLTAGQKAEKNKQRAAQKESYKEALLEVHQQIYAAAAEIHERFIHIPTELIATDIFQSERLQASTKNVGRYNAFVSLQSKLMNAEVPEGQPRQKVNELSKKIAKMWEVMSEEEKDAATREELAHLRDRRANKEVGEHRVSATAAQDSVLTLQRVQETLQRLTMRTGDEHLLITTRGSNKVYHKPFVFASSNRVVEFFSNAYKEIPADMGYRMDAFMVSGVEGLARTHVQILAQMKKDIAGLIFRKLQESVSNVKVGRMTYLGFEEQITKRFGVIVKNWPLQEFKNPSCVSTKSELELLWHAWDSGAAHFYRMTTQEYSDWLAIASGPVVIQSGEDGQEGGDGSSNGEAATGGQAVPDEGLSSMSGSGIQVPSGVSPSPTSGLAPPSNFVAMNMVTDASGDAVAVQKRGPRKKRSDAGRPRKRKVGAASNEAA</sequence>
<dbReference type="SUPFAM" id="SSF47095">
    <property type="entry name" value="HMG-box"/>
    <property type="match status" value="1"/>
</dbReference>
<reference evidence="2" key="1">
    <citation type="journal article" date="2019" name="Environ. Microbiol.">
        <title>Fungal ecological strategies reflected in gene transcription - a case study of two litter decomposers.</title>
        <authorList>
            <person name="Barbi F."/>
            <person name="Kohler A."/>
            <person name="Barry K."/>
            <person name="Baskaran P."/>
            <person name="Daum C."/>
            <person name="Fauchery L."/>
            <person name="Ihrmark K."/>
            <person name="Kuo A."/>
            <person name="LaButti K."/>
            <person name="Lipzen A."/>
            <person name="Morin E."/>
            <person name="Grigoriev I.V."/>
            <person name="Henrissat B."/>
            <person name="Lindahl B."/>
            <person name="Martin F."/>
        </authorList>
    </citation>
    <scope>NUCLEOTIDE SEQUENCE</scope>
    <source>
        <strain evidence="2">JB14</strain>
    </source>
</reference>
<dbReference type="EMBL" id="ML769414">
    <property type="protein sequence ID" value="KAE9404796.1"/>
    <property type="molecule type" value="Genomic_DNA"/>
</dbReference>
<feature type="region of interest" description="Disordered" evidence="1">
    <location>
        <begin position="736"/>
        <end position="769"/>
    </location>
</feature>
<feature type="region of interest" description="Disordered" evidence="1">
    <location>
        <begin position="161"/>
        <end position="206"/>
    </location>
</feature>
<gene>
    <name evidence="2" type="ORF">BT96DRAFT_935467</name>
</gene>
<feature type="compositionally biased region" description="Low complexity" evidence="1">
    <location>
        <begin position="707"/>
        <end position="718"/>
    </location>
</feature>
<dbReference type="InterPro" id="IPR036910">
    <property type="entry name" value="HMG_box_dom_sf"/>
</dbReference>
<evidence type="ECO:0000313" key="2">
    <source>
        <dbReference type="EMBL" id="KAE9404796.1"/>
    </source>
</evidence>
<name>A0A6A4I2P0_9AGAR</name>
<feature type="compositionally biased region" description="Basic and acidic residues" evidence="1">
    <location>
        <begin position="161"/>
        <end position="172"/>
    </location>
</feature>